<proteinExistence type="predicted"/>
<organism evidence="2 3">
    <name type="scientific">Eumeta variegata</name>
    <name type="common">Bagworm moth</name>
    <name type="synonym">Eumeta japonica</name>
    <dbReference type="NCBI Taxonomy" id="151549"/>
    <lineage>
        <taxon>Eukaryota</taxon>
        <taxon>Metazoa</taxon>
        <taxon>Ecdysozoa</taxon>
        <taxon>Arthropoda</taxon>
        <taxon>Hexapoda</taxon>
        <taxon>Insecta</taxon>
        <taxon>Pterygota</taxon>
        <taxon>Neoptera</taxon>
        <taxon>Endopterygota</taxon>
        <taxon>Lepidoptera</taxon>
        <taxon>Glossata</taxon>
        <taxon>Ditrysia</taxon>
        <taxon>Tineoidea</taxon>
        <taxon>Psychidae</taxon>
        <taxon>Oiketicinae</taxon>
        <taxon>Eumeta</taxon>
    </lineage>
</organism>
<protein>
    <submittedName>
        <fullName evidence="2">Uncharacterized protein</fullName>
    </submittedName>
</protein>
<evidence type="ECO:0000256" key="1">
    <source>
        <dbReference type="SAM" id="Phobius"/>
    </source>
</evidence>
<gene>
    <name evidence="2" type="ORF">EVAR_81221_1</name>
</gene>
<dbReference type="Proteomes" id="UP000299102">
    <property type="component" value="Unassembled WGS sequence"/>
</dbReference>
<evidence type="ECO:0000313" key="3">
    <source>
        <dbReference type="Proteomes" id="UP000299102"/>
    </source>
</evidence>
<keyword evidence="1" id="KW-1133">Transmembrane helix</keyword>
<keyword evidence="3" id="KW-1185">Reference proteome</keyword>
<dbReference type="AlphaFoldDB" id="A0A4C1V2U1"/>
<dbReference type="OrthoDB" id="7453674at2759"/>
<sequence>MDDVLGFASLNFVGFVLQGYLIILVKNEITKLENNQRFRFTDHTAEAAEEPAPADAIYRTTTVELI</sequence>
<feature type="transmembrane region" description="Helical" evidence="1">
    <location>
        <begin position="6"/>
        <end position="25"/>
    </location>
</feature>
<keyword evidence="1" id="KW-0812">Transmembrane</keyword>
<comment type="caution">
    <text evidence="2">The sequence shown here is derived from an EMBL/GenBank/DDBJ whole genome shotgun (WGS) entry which is preliminary data.</text>
</comment>
<keyword evidence="1" id="KW-0472">Membrane</keyword>
<dbReference type="EMBL" id="BGZK01000259">
    <property type="protein sequence ID" value="GBP32414.1"/>
    <property type="molecule type" value="Genomic_DNA"/>
</dbReference>
<reference evidence="2 3" key="1">
    <citation type="journal article" date="2019" name="Commun. Biol.">
        <title>The bagworm genome reveals a unique fibroin gene that provides high tensile strength.</title>
        <authorList>
            <person name="Kono N."/>
            <person name="Nakamura H."/>
            <person name="Ohtoshi R."/>
            <person name="Tomita M."/>
            <person name="Numata K."/>
            <person name="Arakawa K."/>
        </authorList>
    </citation>
    <scope>NUCLEOTIDE SEQUENCE [LARGE SCALE GENOMIC DNA]</scope>
</reference>
<name>A0A4C1V2U1_EUMVA</name>
<accession>A0A4C1V2U1</accession>
<evidence type="ECO:0000313" key="2">
    <source>
        <dbReference type="EMBL" id="GBP32414.1"/>
    </source>
</evidence>